<reference evidence="3" key="1">
    <citation type="submission" date="2015-01" db="EMBL/GenBank/DDBJ databases">
        <authorList>
            <person name="Aksoy S."/>
            <person name="Warren W."/>
            <person name="Wilson R.K."/>
        </authorList>
    </citation>
    <scope>NUCLEOTIDE SEQUENCE [LARGE SCALE GENOMIC DNA]</scope>
    <source>
        <strain evidence="3">IAEA</strain>
    </source>
</reference>
<dbReference type="VEuPathDB" id="VectorBase:GPPI028285"/>
<organism evidence="2 3">
    <name type="scientific">Glossina palpalis gambiensis</name>
    <dbReference type="NCBI Taxonomy" id="67801"/>
    <lineage>
        <taxon>Eukaryota</taxon>
        <taxon>Metazoa</taxon>
        <taxon>Ecdysozoa</taxon>
        <taxon>Arthropoda</taxon>
        <taxon>Hexapoda</taxon>
        <taxon>Insecta</taxon>
        <taxon>Pterygota</taxon>
        <taxon>Neoptera</taxon>
        <taxon>Endopterygota</taxon>
        <taxon>Diptera</taxon>
        <taxon>Brachycera</taxon>
        <taxon>Muscomorpha</taxon>
        <taxon>Hippoboscoidea</taxon>
        <taxon>Glossinidae</taxon>
        <taxon>Glossina</taxon>
    </lineage>
</organism>
<evidence type="ECO:0000313" key="2">
    <source>
        <dbReference type="EnsemblMetazoa" id="GPPI028285-PA"/>
    </source>
</evidence>
<accession>A0A1B0BFE8</accession>
<evidence type="ECO:0000256" key="1">
    <source>
        <dbReference type="SAM" id="SignalP"/>
    </source>
</evidence>
<evidence type="ECO:0000313" key="3">
    <source>
        <dbReference type="Proteomes" id="UP000092460"/>
    </source>
</evidence>
<dbReference type="AlphaFoldDB" id="A0A1B0BFE8"/>
<dbReference type="Proteomes" id="UP000092460">
    <property type="component" value="Unassembled WGS sequence"/>
</dbReference>
<feature type="chain" id="PRO_5008404796" description="Secreted protein" evidence="1">
    <location>
        <begin position="22"/>
        <end position="99"/>
    </location>
</feature>
<feature type="signal peptide" evidence="1">
    <location>
        <begin position="1"/>
        <end position="21"/>
    </location>
</feature>
<proteinExistence type="predicted"/>
<protein>
    <recommendedName>
        <fullName evidence="4">Secreted protein</fullName>
    </recommendedName>
</protein>
<sequence>MIVGKFLSLTILMASMTMVMSRYSCETILRREESWRLCRTYSHVCSPSDVKGDYITAIGLAYLCQGSLSSCLQTEFRNGLPHHIVCAWCKGEDYCKRFT</sequence>
<dbReference type="EMBL" id="JXJN01013390">
    <property type="status" value="NOT_ANNOTATED_CDS"/>
    <property type="molecule type" value="Genomic_DNA"/>
</dbReference>
<name>A0A1B0BFE8_9MUSC</name>
<evidence type="ECO:0008006" key="4">
    <source>
        <dbReference type="Google" id="ProtNLM"/>
    </source>
</evidence>
<dbReference type="EnsemblMetazoa" id="GPPI028285-RA">
    <property type="protein sequence ID" value="GPPI028285-PA"/>
    <property type="gene ID" value="GPPI028285"/>
</dbReference>
<reference evidence="2" key="2">
    <citation type="submission" date="2020-05" db="UniProtKB">
        <authorList>
            <consortium name="EnsemblMetazoa"/>
        </authorList>
    </citation>
    <scope>IDENTIFICATION</scope>
    <source>
        <strain evidence="2">IAEA</strain>
    </source>
</reference>
<keyword evidence="3" id="KW-1185">Reference proteome</keyword>
<keyword evidence="1" id="KW-0732">Signal</keyword>